<keyword evidence="4" id="KW-1185">Reference proteome</keyword>
<evidence type="ECO:0000313" key="3">
    <source>
        <dbReference type="EMBL" id="MDR9899880.1"/>
    </source>
</evidence>
<evidence type="ECO:0000259" key="2">
    <source>
        <dbReference type="Pfam" id="PF13358"/>
    </source>
</evidence>
<protein>
    <recommendedName>
        <fullName evidence="2">Tc1-like transposase DDE domain-containing protein</fullName>
    </recommendedName>
</protein>
<feature type="domain" description="Tc1-like transposase DDE" evidence="2">
    <location>
        <begin position="2"/>
        <end position="60"/>
    </location>
</feature>
<gene>
    <name evidence="3" type="ORF">G7B40_035790</name>
</gene>
<dbReference type="Pfam" id="PF13358">
    <property type="entry name" value="DDE_3"/>
    <property type="match status" value="1"/>
</dbReference>
<feature type="region of interest" description="Disordered" evidence="1">
    <location>
        <begin position="1"/>
        <end position="23"/>
    </location>
</feature>
<proteinExistence type="predicted"/>
<evidence type="ECO:0000313" key="4">
    <source>
        <dbReference type="Proteomes" id="UP000667802"/>
    </source>
</evidence>
<dbReference type="Proteomes" id="UP000667802">
    <property type="component" value="Unassembled WGS sequence"/>
</dbReference>
<accession>A0AAP5IHR6</accession>
<dbReference type="InterPro" id="IPR038717">
    <property type="entry name" value="Tc1-like_DDE_dom"/>
</dbReference>
<dbReference type="EMBL" id="JAALHA020000028">
    <property type="protein sequence ID" value="MDR9899880.1"/>
    <property type="molecule type" value="Genomic_DNA"/>
</dbReference>
<name>A0AAP5IHR6_9CYAN</name>
<evidence type="ECO:0000256" key="1">
    <source>
        <dbReference type="SAM" id="MobiDB-lite"/>
    </source>
</evidence>
<dbReference type="AlphaFoldDB" id="A0AAP5IHR6"/>
<reference evidence="4" key="1">
    <citation type="journal article" date="2021" name="Science">
        <title>Hunting the eagle killer: A cyanobacterial neurotoxin causes vacuolar myelinopathy.</title>
        <authorList>
            <person name="Breinlinger S."/>
            <person name="Phillips T.J."/>
            <person name="Haram B.N."/>
            <person name="Mares J."/>
            <person name="Martinez Yerena J.A."/>
            <person name="Hrouzek P."/>
            <person name="Sobotka R."/>
            <person name="Henderson W.M."/>
            <person name="Schmieder P."/>
            <person name="Williams S.M."/>
            <person name="Lauderdale J.D."/>
            <person name="Wilde H.D."/>
            <person name="Gerrin W."/>
            <person name="Kust A."/>
            <person name="Washington J.W."/>
            <person name="Wagner C."/>
            <person name="Geier B."/>
            <person name="Liebeke M."/>
            <person name="Enke H."/>
            <person name="Niedermeyer T.H.J."/>
            <person name="Wilde S.B."/>
        </authorList>
    </citation>
    <scope>NUCLEOTIDE SEQUENCE [LARGE SCALE GENOMIC DNA]</scope>
    <source>
        <strain evidence="4">Thurmond2011</strain>
    </source>
</reference>
<comment type="caution">
    <text evidence="3">The sequence shown here is derived from an EMBL/GenBank/DDBJ whole genome shotgun (WGS) entry which is preliminary data.</text>
</comment>
<organism evidence="3 4">
    <name type="scientific">Aetokthonos hydrillicola Thurmond2011</name>
    <dbReference type="NCBI Taxonomy" id="2712845"/>
    <lineage>
        <taxon>Bacteria</taxon>
        <taxon>Bacillati</taxon>
        <taxon>Cyanobacteriota</taxon>
        <taxon>Cyanophyceae</taxon>
        <taxon>Nostocales</taxon>
        <taxon>Hapalosiphonaceae</taxon>
        <taxon>Aetokthonos</taxon>
    </lineage>
</organism>
<sequence>MTRHFARASKGSRAYGDRPDGRGKNVTMIGAMSIEGMIASMTFQGGTDTNAFYTYVTKRLSASTLDWCLRCYG</sequence>